<protein>
    <submittedName>
        <fullName evidence="2">Uncharacterized protein</fullName>
    </submittedName>
</protein>
<keyword evidence="1" id="KW-0472">Membrane</keyword>
<keyword evidence="1" id="KW-1133">Transmembrane helix</keyword>
<dbReference type="AlphaFoldDB" id="A0A0M9AFE1"/>
<comment type="caution">
    <text evidence="2">The sequence shown here is derived from an EMBL/GenBank/DDBJ whole genome shotgun (WGS) entry which is preliminary data.</text>
</comment>
<dbReference type="EMBL" id="LHCI01000106">
    <property type="protein sequence ID" value="KOX90268.1"/>
    <property type="molecule type" value="Genomic_DNA"/>
</dbReference>
<name>A0A0M9AFE1_THEAQ</name>
<proteinExistence type="predicted"/>
<feature type="transmembrane region" description="Helical" evidence="1">
    <location>
        <begin position="24"/>
        <end position="53"/>
    </location>
</feature>
<evidence type="ECO:0000256" key="1">
    <source>
        <dbReference type="SAM" id="Phobius"/>
    </source>
</evidence>
<reference evidence="2 3" key="1">
    <citation type="submission" date="2015-07" db="EMBL/GenBank/DDBJ databases">
        <authorList>
            <person name="Noorani M."/>
        </authorList>
    </citation>
    <scope>NUCLEOTIDE SEQUENCE [LARGE SCALE GENOMIC DNA]</scope>
    <source>
        <strain evidence="3">ATCC 25104 / DSM 625 / JCM 10724 / NBRC 103206 / NCIMB 11243 / YT-1</strain>
    </source>
</reference>
<keyword evidence="1" id="KW-0812">Transmembrane</keyword>
<organism evidence="2 3">
    <name type="scientific">Thermus aquaticus</name>
    <dbReference type="NCBI Taxonomy" id="271"/>
    <lineage>
        <taxon>Bacteria</taxon>
        <taxon>Thermotogati</taxon>
        <taxon>Deinococcota</taxon>
        <taxon>Deinococci</taxon>
        <taxon>Thermales</taxon>
        <taxon>Thermaceae</taxon>
        <taxon>Thermus</taxon>
    </lineage>
</organism>
<accession>A0A0M9AFE1</accession>
<dbReference type="Proteomes" id="UP000037685">
    <property type="component" value="Unassembled WGS sequence"/>
</dbReference>
<evidence type="ECO:0000313" key="3">
    <source>
        <dbReference type="Proteomes" id="UP000037685"/>
    </source>
</evidence>
<evidence type="ECO:0000313" key="2">
    <source>
        <dbReference type="EMBL" id="KOX90268.1"/>
    </source>
</evidence>
<sequence>MLSKGKAWGYNGGVKEAKPDWKDFLAMVLALYSLLLPPLLLILGLLFLFLLLLRLL</sequence>
<dbReference type="PATRIC" id="fig|271.14.peg.1533"/>
<gene>
    <name evidence="2" type="ORF">BVI061214_01457</name>
</gene>